<accession>A0ABW4ZPD6</accession>
<keyword evidence="6" id="KW-1185">Reference proteome</keyword>
<evidence type="ECO:0000313" key="5">
    <source>
        <dbReference type="EMBL" id="MFD2163754.1"/>
    </source>
</evidence>
<dbReference type="CDD" id="cd08916">
    <property type="entry name" value="TrHb3_P"/>
    <property type="match status" value="1"/>
</dbReference>
<dbReference type="InterPro" id="IPR009050">
    <property type="entry name" value="Globin-like_sf"/>
</dbReference>
<dbReference type="InterPro" id="IPR001486">
    <property type="entry name" value="Hemoglobin_trunc"/>
</dbReference>
<name>A0ABW4ZPD6_9SPHI</name>
<dbReference type="EMBL" id="JBHUHZ010000002">
    <property type="protein sequence ID" value="MFD2163754.1"/>
    <property type="molecule type" value="Genomic_DNA"/>
</dbReference>
<evidence type="ECO:0000256" key="4">
    <source>
        <dbReference type="ARBA" id="ARBA00023004"/>
    </source>
</evidence>
<dbReference type="Pfam" id="PF01152">
    <property type="entry name" value="Bac_globin"/>
    <property type="match status" value="1"/>
</dbReference>
<protein>
    <submittedName>
        <fullName evidence="5">Group III truncated hemoglobin</fullName>
    </submittedName>
</protein>
<evidence type="ECO:0000313" key="6">
    <source>
        <dbReference type="Proteomes" id="UP001597387"/>
    </source>
</evidence>
<dbReference type="RefSeq" id="WP_255900292.1">
    <property type="nucleotide sequence ID" value="NZ_JAFMZO010000002.1"/>
</dbReference>
<keyword evidence="4" id="KW-0408">Iron</keyword>
<reference evidence="6" key="1">
    <citation type="journal article" date="2019" name="Int. J. Syst. Evol. Microbiol.">
        <title>The Global Catalogue of Microorganisms (GCM) 10K type strain sequencing project: providing services to taxonomists for standard genome sequencing and annotation.</title>
        <authorList>
            <consortium name="The Broad Institute Genomics Platform"/>
            <consortium name="The Broad Institute Genome Sequencing Center for Infectious Disease"/>
            <person name="Wu L."/>
            <person name="Ma J."/>
        </authorList>
    </citation>
    <scope>NUCLEOTIDE SEQUENCE [LARGE SCALE GENOMIC DNA]</scope>
    <source>
        <strain evidence="6">KCTC 42217</strain>
    </source>
</reference>
<keyword evidence="3" id="KW-0479">Metal-binding</keyword>
<gene>
    <name evidence="5" type="ORF">ACFSJU_15205</name>
</gene>
<comment type="caution">
    <text evidence="5">The sequence shown here is derived from an EMBL/GenBank/DDBJ whole genome shotgun (WGS) entry which is preliminary data.</text>
</comment>
<sequence length="127" mass="14715">MGEELKKSSDILTEADVSVLVNAFYDKVREDPLLRDVFNDVIKDNWPAHLNRMIDFWSTVLLYTRTYKDDPMPKHLPLPIGKEHFDRWLALFDETISEHFDGQIAENARKRTASIASIMQAVKGIPR</sequence>
<evidence type="ECO:0000256" key="1">
    <source>
        <dbReference type="ARBA" id="ARBA00022448"/>
    </source>
</evidence>
<evidence type="ECO:0000256" key="3">
    <source>
        <dbReference type="ARBA" id="ARBA00022723"/>
    </source>
</evidence>
<keyword evidence="1" id="KW-0813">Transport</keyword>
<evidence type="ECO:0000256" key="2">
    <source>
        <dbReference type="ARBA" id="ARBA00022617"/>
    </source>
</evidence>
<proteinExistence type="predicted"/>
<dbReference type="Gene3D" id="1.10.490.10">
    <property type="entry name" value="Globins"/>
    <property type="match status" value="1"/>
</dbReference>
<keyword evidence="2" id="KW-0349">Heme</keyword>
<dbReference type="InterPro" id="IPR012292">
    <property type="entry name" value="Globin/Proto"/>
</dbReference>
<dbReference type="SUPFAM" id="SSF46458">
    <property type="entry name" value="Globin-like"/>
    <property type="match status" value="1"/>
</dbReference>
<dbReference type="Proteomes" id="UP001597387">
    <property type="component" value="Unassembled WGS sequence"/>
</dbReference>
<organism evidence="5 6">
    <name type="scientific">Paradesertivirga mongoliensis</name>
    <dbReference type="NCBI Taxonomy" id="2100740"/>
    <lineage>
        <taxon>Bacteria</taxon>
        <taxon>Pseudomonadati</taxon>
        <taxon>Bacteroidota</taxon>
        <taxon>Sphingobacteriia</taxon>
        <taxon>Sphingobacteriales</taxon>
        <taxon>Sphingobacteriaceae</taxon>
        <taxon>Paradesertivirga</taxon>
    </lineage>
</organism>